<proteinExistence type="predicted"/>
<evidence type="ECO:0000313" key="7">
    <source>
        <dbReference type="Proteomes" id="UP000486903"/>
    </source>
</evidence>
<reference evidence="5 6" key="1">
    <citation type="submission" date="2019-04" db="EMBL/GenBank/DDBJ databases">
        <title>Genome sequencing of Clostridium botulinum Groups I-IV and Clostridium butyricum.</title>
        <authorList>
            <person name="Brunt J."/>
            <person name="Van Vliet A.H.M."/>
            <person name="Stringer S.C."/>
            <person name="Carter A.T."/>
            <person name="Peck M.W."/>
        </authorList>
    </citation>
    <scope>NUCLEOTIDE SEQUENCE [LARGE SCALE GENOMIC DNA]</scope>
    <source>
        <strain evidence="2 6">1605</strain>
        <strain evidence="4 7">BL81</strain>
        <strain evidence="3 5">CB-K-33E</strain>
    </source>
</reference>
<keyword evidence="1" id="KW-0472">Membrane</keyword>
<feature type="transmembrane region" description="Helical" evidence="1">
    <location>
        <begin position="21"/>
        <end position="41"/>
    </location>
</feature>
<dbReference type="EMBL" id="SWVK01000001">
    <property type="protein sequence ID" value="NFN33761.1"/>
    <property type="molecule type" value="Genomic_DNA"/>
</dbReference>
<keyword evidence="1" id="KW-1133">Transmembrane helix</keyword>
<sequence>MNKRKNKLDEMQEQKLLKIERNGMWFAFWGLFATILIQSLIGKGDIIGESIVFMCLAVYTVLACLKNGIWDRKLEPNIKTNIIISSISGVLCGLTFFISSYLKYEKLLGSIATGIIMLVQVFALAFVTLTIFSAIYKKRIKKIEENCEAKSDEAN</sequence>
<name>A0A0L9YBR1_CLOBO</name>
<feature type="transmembrane region" description="Helical" evidence="1">
    <location>
        <begin position="82"/>
        <end position="102"/>
    </location>
</feature>
<comment type="caution">
    <text evidence="2">The sequence shown here is derived from an EMBL/GenBank/DDBJ whole genome shotgun (WGS) entry which is preliminary data.</text>
</comment>
<dbReference type="AlphaFoldDB" id="A0A0L9YBR1"/>
<evidence type="ECO:0000313" key="3">
    <source>
        <dbReference type="EMBL" id="NFN33761.1"/>
    </source>
</evidence>
<dbReference type="Proteomes" id="UP000473681">
    <property type="component" value="Unassembled WGS sequence"/>
</dbReference>
<accession>A0A0L9YBR1</accession>
<evidence type="ECO:0000313" key="5">
    <source>
        <dbReference type="Proteomes" id="UP000473681"/>
    </source>
</evidence>
<dbReference type="RefSeq" id="WP_003369296.1">
    <property type="nucleotide sequence ID" value="NZ_CP010520.1"/>
</dbReference>
<evidence type="ECO:0000313" key="6">
    <source>
        <dbReference type="Proteomes" id="UP000476820"/>
    </source>
</evidence>
<protein>
    <submittedName>
        <fullName evidence="2">Uncharacterized protein</fullName>
    </submittedName>
</protein>
<feature type="transmembrane region" description="Helical" evidence="1">
    <location>
        <begin position="47"/>
        <end position="70"/>
    </location>
</feature>
<feature type="transmembrane region" description="Helical" evidence="1">
    <location>
        <begin position="108"/>
        <end position="132"/>
    </location>
</feature>
<organism evidence="2 6">
    <name type="scientific">Clostridium botulinum</name>
    <dbReference type="NCBI Taxonomy" id="1491"/>
    <lineage>
        <taxon>Bacteria</taxon>
        <taxon>Bacillati</taxon>
        <taxon>Bacillota</taxon>
        <taxon>Clostridia</taxon>
        <taxon>Eubacteriales</taxon>
        <taxon>Clostridiaceae</taxon>
        <taxon>Clostridium</taxon>
    </lineage>
</organism>
<keyword evidence="1" id="KW-0812">Transmembrane</keyword>
<dbReference type="OrthoDB" id="1778311at2"/>
<dbReference type="EMBL" id="SWOV01000015">
    <property type="protein sequence ID" value="NFF87747.1"/>
    <property type="molecule type" value="Genomic_DNA"/>
</dbReference>
<dbReference type="Proteomes" id="UP000486903">
    <property type="component" value="Unassembled WGS sequence"/>
</dbReference>
<dbReference type="InterPro" id="IPR046664">
    <property type="entry name" value="DUF6773"/>
</dbReference>
<evidence type="ECO:0000313" key="4">
    <source>
        <dbReference type="EMBL" id="NFV27780.1"/>
    </source>
</evidence>
<dbReference type="Proteomes" id="UP000476820">
    <property type="component" value="Unassembled WGS sequence"/>
</dbReference>
<evidence type="ECO:0000313" key="2">
    <source>
        <dbReference type="EMBL" id="NFF87747.1"/>
    </source>
</evidence>
<evidence type="ECO:0000256" key="1">
    <source>
        <dbReference type="SAM" id="Phobius"/>
    </source>
</evidence>
<gene>
    <name evidence="2" type="ORF">FC774_07660</name>
    <name evidence="3" type="ORF">FDB51_01180</name>
    <name evidence="4" type="ORF">FDG31_16795</name>
</gene>
<dbReference type="Pfam" id="PF20563">
    <property type="entry name" value="DUF6773"/>
    <property type="match status" value="1"/>
</dbReference>
<dbReference type="EMBL" id="SXFB01000021">
    <property type="protein sequence ID" value="NFV27780.1"/>
    <property type="molecule type" value="Genomic_DNA"/>
</dbReference>